<proteinExistence type="predicted"/>
<name>A0A7G1KRW7_9NOCA</name>
<accession>A0A7G1KRW7</accession>
<dbReference type="EMBL" id="AP023396">
    <property type="protein sequence ID" value="BCK57892.1"/>
    <property type="molecule type" value="Genomic_DNA"/>
</dbReference>
<gene>
    <name evidence="1" type="ORF">NWFMUON74_56640</name>
</gene>
<dbReference type="AlphaFoldDB" id="A0A7G1KRW7"/>
<reference evidence="1 2" key="1">
    <citation type="submission" date="2020-08" db="EMBL/GenBank/DDBJ databases">
        <title>Genome Sequencing of Nocardia wallacei strain FMUON74 and assembly.</title>
        <authorList>
            <person name="Toyokawa M."/>
            <person name="Uesaka K."/>
        </authorList>
    </citation>
    <scope>NUCLEOTIDE SEQUENCE [LARGE SCALE GENOMIC DNA]</scope>
    <source>
        <strain evidence="1 2">FMUON74</strain>
    </source>
</reference>
<evidence type="ECO:0000313" key="2">
    <source>
        <dbReference type="Proteomes" id="UP000516173"/>
    </source>
</evidence>
<organism evidence="1 2">
    <name type="scientific">Nocardia wallacei</name>
    <dbReference type="NCBI Taxonomy" id="480035"/>
    <lineage>
        <taxon>Bacteria</taxon>
        <taxon>Bacillati</taxon>
        <taxon>Actinomycetota</taxon>
        <taxon>Actinomycetes</taxon>
        <taxon>Mycobacteriales</taxon>
        <taxon>Nocardiaceae</taxon>
        <taxon>Nocardia</taxon>
    </lineage>
</organism>
<evidence type="ECO:0000313" key="1">
    <source>
        <dbReference type="EMBL" id="BCK57892.1"/>
    </source>
</evidence>
<keyword evidence="2" id="KW-1185">Reference proteome</keyword>
<dbReference type="Proteomes" id="UP000516173">
    <property type="component" value="Chromosome"/>
</dbReference>
<sequence>MADPSDPSRHVRDGASRWWKLFLVFRTVVTIVDVTVRTLPKLWENPASTARRALAELAGWLLHVIRSLVG</sequence>
<protein>
    <submittedName>
        <fullName evidence="1">Uncharacterized protein</fullName>
    </submittedName>
</protein>
<dbReference type="KEGG" id="nwl:NWFMUON74_56640"/>